<dbReference type="InterPro" id="IPR036412">
    <property type="entry name" value="HAD-like_sf"/>
</dbReference>
<keyword evidence="5" id="KW-0479">Metal-binding</keyword>
<dbReference type="InterPro" id="IPR023299">
    <property type="entry name" value="ATPase_P-typ_cyto_dom_N"/>
</dbReference>
<dbReference type="Gene3D" id="2.70.150.10">
    <property type="entry name" value="Calcium-transporting ATPase, cytoplasmic transduction domain A"/>
    <property type="match status" value="1"/>
</dbReference>
<dbReference type="SFLD" id="SFLDG00002">
    <property type="entry name" value="C1.7:_P-type_atpase_like"/>
    <property type="match status" value="1"/>
</dbReference>
<comment type="subcellular location">
    <subcellularLocation>
        <location evidence="1">Endomembrane system</location>
        <topology evidence="1">Multi-pass membrane protein</topology>
    </subcellularLocation>
    <subcellularLocation>
        <location evidence="13">Membrane</location>
        <topology evidence="13">Multi-pass membrane protein</topology>
    </subcellularLocation>
</comment>
<sequence length="1395" mass="151655">MTSDELDIPQIAVVGVSEDNPIPSSSTESFRLPSSSSSAHASSPSDIHGFLSLPTPILRSARNSLEAPNASSFQPPPSPTLSAHSSGSIRWANSTVLRTNNPEEHDGLSSLNLLAPPPHGHRRKSSIATRDIEETLSIGLSPVRSGQSDAHSTLPSPTYTHVDAGSDVGSRPSSPASSSRRLGETDTGSETTRQDSQQKGDNADVKRKETELARPAMLDLKQEADLNVEPFAFKPLQLASLVDPKNLETLETLGGVNKLLYGLGTHRDHGLSTKPIPQSQLGSPDPSSRDGEAPYDGGSDLPKPNILITSPAGVPEGLQSTPSLGGVPGPSLSIAPKFSEDVYKASLEDRQRIFGHNILPQRPSKSLISLMWLALKDKVLIILSIAAVIALGLGLFQDFGTTRPEGDPPSIGWKERQFKALNEKKEDRLVNVIRDGVERQIDVHQLVVGDIALLEPGEIIPCDGVFLSGHNVRCDESGATGESDAIKKLSYEECIALRDRRLAEFDPDSFIGDNESTSGSRRTINPSGLDLLGHTDCFVISGSKVLEGVGSYLVISWNKSFNGRIMMAMRRDSENTPLQLKLNDLAEAIAKIGSIAGGLLFFALLIRYFVQLGTDSPHRTSSEKGIAFVQILIISVTLVVVAVPEGLPLAVTLALAFATKRMTKEQLLVRVLGSCETMANASVICTDKTGTLTQNEMTVVAGSVGIHAKFVRKLEEHRERMGSEAKTELFNAAVAVNSTAFEDVDPETGAAVFIGSKTETALLKFAKELNWTNYKITRDAANVVQVIPFSSERKYMACVVRLSEGGYRLYIKGASEILTRKCTRHVVVYRDAASEAPRSNVVETAPIGDFEEDNISRTITFYASQTLRTMAVDYDYLATDLILIGITGIEDPLREGVREAVANCNKAGVRVKMCTGDNVLTARSIAQQCGIYTPGGIVMEGPHFRTLSPDVLKAIVPRLQVLARSSPEDKRILVETLKELGDIVAVTGDGTNDGPALKTAHVAKEASDIILMDDNFSSIVKAIMWGRCVNDAVRKFLQFQVSTNVSAVVVTFVTALASNQEQSALSAVQLLWINIIMDTFAALALATDPVSPVLLNRKPDKKTDPLFTVDMIKQIIGQSSYQIVVILIFHFFGSQILGFHHVEDSTLQKHHDTIVQTMIFNVFVFAQIFNSFNTRRLDRKLNIFEGMSKNWYFMVITFIEVAVQVLICFVGGSAFQVARMGGKEWGISLALGCVSIPLGALIRLIPNEPCERIFRKLRLLPKPEILPTVRPDAEPGFSFAVDQVRDNLGTFAKLRGGRMRGSSFVRKSRSACPDPDGPRLVPGLLAMVPTLVASHVVAPHWQPRTVGSLWDPAGFDPSRSSAALWENKFEVHPDTPRDDPVFRILGSTSRPLTPR</sequence>
<dbReference type="PRINTS" id="PR00121">
    <property type="entry name" value="NAKATPASE"/>
</dbReference>
<feature type="transmembrane region" description="Helical" evidence="13">
    <location>
        <begin position="630"/>
        <end position="658"/>
    </location>
</feature>
<dbReference type="PRINTS" id="PR00119">
    <property type="entry name" value="CATATPASE"/>
</dbReference>
<evidence type="ECO:0000256" key="8">
    <source>
        <dbReference type="ARBA" id="ARBA00022840"/>
    </source>
</evidence>
<dbReference type="GO" id="GO:0046872">
    <property type="term" value="F:metal ion binding"/>
    <property type="evidence" value="ECO:0007669"/>
    <property type="project" value="UniProtKB-KW"/>
</dbReference>
<dbReference type="InterPro" id="IPR059000">
    <property type="entry name" value="ATPase_P-type_domA"/>
</dbReference>
<evidence type="ECO:0000256" key="6">
    <source>
        <dbReference type="ARBA" id="ARBA00022741"/>
    </source>
</evidence>
<dbReference type="GO" id="GO:0016887">
    <property type="term" value="F:ATP hydrolysis activity"/>
    <property type="evidence" value="ECO:0007669"/>
    <property type="project" value="InterPro"/>
</dbReference>
<keyword evidence="2 13" id="KW-0813">Transport</keyword>
<evidence type="ECO:0000313" key="18">
    <source>
        <dbReference type="EMBL" id="KAI0303593.1"/>
    </source>
</evidence>
<dbReference type="EMBL" id="WTXG01000008">
    <property type="protein sequence ID" value="KAI0303593.1"/>
    <property type="molecule type" value="Genomic_DNA"/>
</dbReference>
<feature type="domain" description="Cation-transporting P-type ATPase C-terminal" evidence="16">
    <location>
        <begin position="1063"/>
        <end position="1245"/>
    </location>
</feature>
<dbReference type="Proteomes" id="UP001203297">
    <property type="component" value="Unassembled WGS sequence"/>
</dbReference>
<evidence type="ECO:0000256" key="5">
    <source>
        <dbReference type="ARBA" id="ARBA00022723"/>
    </source>
</evidence>
<dbReference type="SUPFAM" id="SSF81660">
    <property type="entry name" value="Metal cation-transporting ATPase, ATP-binding domain N"/>
    <property type="match status" value="1"/>
</dbReference>
<keyword evidence="10 13" id="KW-1133">Transmembrane helix</keyword>
<feature type="region of interest" description="Disordered" evidence="14">
    <location>
        <begin position="270"/>
        <end position="329"/>
    </location>
</feature>
<dbReference type="SUPFAM" id="SSF56784">
    <property type="entry name" value="HAD-like"/>
    <property type="match status" value="1"/>
</dbReference>
<evidence type="ECO:0000256" key="14">
    <source>
        <dbReference type="SAM" id="MobiDB-lite"/>
    </source>
</evidence>
<feature type="compositionally biased region" description="Low complexity" evidence="14">
    <location>
        <begin position="23"/>
        <end position="45"/>
    </location>
</feature>
<comment type="catalytic activity">
    <reaction evidence="13">
        <text>Ca(2+)(in) + ATP + H2O = Ca(2+)(out) + ADP + phosphate + H(+)</text>
        <dbReference type="Rhea" id="RHEA:18105"/>
        <dbReference type="ChEBI" id="CHEBI:15377"/>
        <dbReference type="ChEBI" id="CHEBI:15378"/>
        <dbReference type="ChEBI" id="CHEBI:29108"/>
        <dbReference type="ChEBI" id="CHEBI:30616"/>
        <dbReference type="ChEBI" id="CHEBI:43474"/>
        <dbReference type="ChEBI" id="CHEBI:456216"/>
        <dbReference type="EC" id="7.2.2.10"/>
    </reaction>
</comment>
<dbReference type="InterPro" id="IPR018303">
    <property type="entry name" value="ATPase_P-typ_P_site"/>
</dbReference>
<evidence type="ECO:0000259" key="15">
    <source>
        <dbReference type="Pfam" id="PF00122"/>
    </source>
</evidence>
<keyword evidence="4 13" id="KW-0812">Transmembrane</keyword>
<dbReference type="SFLD" id="SFLDF00027">
    <property type="entry name" value="p-type_atpase"/>
    <property type="match status" value="1"/>
</dbReference>
<evidence type="ECO:0000256" key="1">
    <source>
        <dbReference type="ARBA" id="ARBA00004127"/>
    </source>
</evidence>
<dbReference type="Pfam" id="PF00689">
    <property type="entry name" value="Cation_ATPase_C"/>
    <property type="match status" value="1"/>
</dbReference>
<dbReference type="GO" id="GO:0005886">
    <property type="term" value="C:plasma membrane"/>
    <property type="evidence" value="ECO:0007669"/>
    <property type="project" value="TreeGrafter"/>
</dbReference>
<feature type="compositionally biased region" description="Polar residues" evidence="14">
    <location>
        <begin position="144"/>
        <end position="159"/>
    </location>
</feature>
<dbReference type="InterPro" id="IPR008250">
    <property type="entry name" value="ATPase_P-typ_transduc_dom_A_sf"/>
</dbReference>
<evidence type="ECO:0000256" key="2">
    <source>
        <dbReference type="ARBA" id="ARBA00022448"/>
    </source>
</evidence>
<feature type="transmembrane region" description="Helical" evidence="13">
    <location>
        <begin position="1115"/>
        <end position="1133"/>
    </location>
</feature>
<comment type="function">
    <text evidence="13">Catalyzes the hydrolysis of ATP coupled with the transport of calcium.</text>
</comment>
<keyword evidence="6 13" id="KW-0547">Nucleotide-binding</keyword>
<keyword evidence="12 13" id="KW-0472">Membrane</keyword>
<evidence type="ECO:0000256" key="7">
    <source>
        <dbReference type="ARBA" id="ARBA00022837"/>
    </source>
</evidence>
<keyword evidence="9" id="KW-0460">Magnesium</keyword>
<gene>
    <name evidence="18" type="ORF">B0F90DRAFT_1809367</name>
</gene>
<dbReference type="SUPFAM" id="SSF81653">
    <property type="entry name" value="Calcium ATPase, transduction domain A"/>
    <property type="match status" value="1"/>
</dbReference>
<dbReference type="PANTHER" id="PTHR24093">
    <property type="entry name" value="CATION TRANSPORTING ATPASE"/>
    <property type="match status" value="1"/>
</dbReference>
<dbReference type="NCBIfam" id="TIGR01517">
    <property type="entry name" value="ATPase-IIB_Ca"/>
    <property type="match status" value="1"/>
</dbReference>
<dbReference type="PROSITE" id="PS00154">
    <property type="entry name" value="ATPASE_E1_E2"/>
    <property type="match status" value="1"/>
</dbReference>
<evidence type="ECO:0000256" key="10">
    <source>
        <dbReference type="ARBA" id="ARBA00022989"/>
    </source>
</evidence>
<feature type="compositionally biased region" description="Low complexity" evidence="14">
    <location>
        <begin position="170"/>
        <end position="180"/>
    </location>
</feature>
<evidence type="ECO:0000259" key="16">
    <source>
        <dbReference type="Pfam" id="PF00689"/>
    </source>
</evidence>
<feature type="transmembrane region" description="Helical" evidence="13">
    <location>
        <begin position="1036"/>
        <end position="1058"/>
    </location>
</feature>
<feature type="transmembrane region" description="Helical" evidence="13">
    <location>
        <begin position="1070"/>
        <end position="1095"/>
    </location>
</feature>
<dbReference type="Pfam" id="PF00122">
    <property type="entry name" value="E1-E2_ATPase"/>
    <property type="match status" value="1"/>
</dbReference>
<feature type="region of interest" description="Disordered" evidence="14">
    <location>
        <begin position="1"/>
        <end position="207"/>
    </location>
</feature>
<keyword evidence="11 13" id="KW-0406">Ion transport</keyword>
<dbReference type="GO" id="GO:0012505">
    <property type="term" value="C:endomembrane system"/>
    <property type="evidence" value="ECO:0007669"/>
    <property type="project" value="UniProtKB-SubCell"/>
</dbReference>
<keyword evidence="19" id="KW-1185">Reference proteome</keyword>
<dbReference type="InterPro" id="IPR004014">
    <property type="entry name" value="ATPase_P-typ_cation-transptr_N"/>
</dbReference>
<feature type="domain" description="P-type ATPase A" evidence="15">
    <location>
        <begin position="427"/>
        <end position="566"/>
    </location>
</feature>
<organism evidence="18 19">
    <name type="scientific">Multifurca ochricompacta</name>
    <dbReference type="NCBI Taxonomy" id="376703"/>
    <lineage>
        <taxon>Eukaryota</taxon>
        <taxon>Fungi</taxon>
        <taxon>Dikarya</taxon>
        <taxon>Basidiomycota</taxon>
        <taxon>Agaricomycotina</taxon>
        <taxon>Agaricomycetes</taxon>
        <taxon>Russulales</taxon>
        <taxon>Russulaceae</taxon>
        <taxon>Multifurca</taxon>
    </lineage>
</organism>
<proteinExistence type="inferred from homology"/>
<evidence type="ECO:0000256" key="3">
    <source>
        <dbReference type="ARBA" id="ARBA00022568"/>
    </source>
</evidence>
<feature type="transmembrane region" description="Helical" evidence="13">
    <location>
        <begin position="1191"/>
        <end position="1215"/>
    </location>
</feature>
<dbReference type="Pfam" id="PF13246">
    <property type="entry name" value="Cation_ATPase"/>
    <property type="match status" value="1"/>
</dbReference>
<evidence type="ECO:0000256" key="11">
    <source>
        <dbReference type="ARBA" id="ARBA00023065"/>
    </source>
</evidence>
<feature type="transmembrane region" description="Helical" evidence="13">
    <location>
        <begin position="379"/>
        <end position="396"/>
    </location>
</feature>
<evidence type="ECO:0000256" key="4">
    <source>
        <dbReference type="ARBA" id="ARBA00022692"/>
    </source>
</evidence>
<evidence type="ECO:0000313" key="19">
    <source>
        <dbReference type="Proteomes" id="UP001203297"/>
    </source>
</evidence>
<dbReference type="InterPro" id="IPR044492">
    <property type="entry name" value="P_typ_ATPase_HD_dom"/>
</dbReference>
<dbReference type="Pfam" id="PF00690">
    <property type="entry name" value="Cation_ATPase_N"/>
    <property type="match status" value="1"/>
</dbReference>
<keyword evidence="7 13" id="KW-0106">Calcium</keyword>
<evidence type="ECO:0000256" key="12">
    <source>
        <dbReference type="ARBA" id="ARBA00023136"/>
    </source>
</evidence>
<dbReference type="GO" id="GO:0006874">
    <property type="term" value="P:intracellular calcium ion homeostasis"/>
    <property type="evidence" value="ECO:0007669"/>
    <property type="project" value="TreeGrafter"/>
</dbReference>
<feature type="transmembrane region" description="Helical" evidence="13">
    <location>
        <begin position="1227"/>
        <end position="1246"/>
    </location>
</feature>
<keyword evidence="3 13" id="KW-0109">Calcium transport</keyword>
<name>A0AAD4M727_9AGAM</name>
<dbReference type="InterPro" id="IPR006068">
    <property type="entry name" value="ATPase_P-typ_cation-transptr_C"/>
</dbReference>
<comment type="caution">
    <text evidence="13">Lacks conserved residue(s) required for the propagation of feature annotation.</text>
</comment>
<dbReference type="InterPro" id="IPR006408">
    <property type="entry name" value="P-type_ATPase_IIB"/>
</dbReference>
<comment type="similarity">
    <text evidence="13">Belongs to the cation transport ATPase (P-type) (TC 3.A.3) family.</text>
</comment>
<feature type="transmembrane region" description="Helical" evidence="13">
    <location>
        <begin position="1153"/>
        <end position="1170"/>
    </location>
</feature>
<comment type="caution">
    <text evidence="18">The sequence shown here is derived from an EMBL/GenBank/DDBJ whole genome shotgun (WGS) entry which is preliminary data.</text>
</comment>
<dbReference type="SUPFAM" id="SSF81665">
    <property type="entry name" value="Calcium ATPase, transmembrane domain M"/>
    <property type="match status" value="1"/>
</dbReference>
<dbReference type="InterPro" id="IPR001757">
    <property type="entry name" value="P_typ_ATPase"/>
</dbReference>
<evidence type="ECO:0000259" key="17">
    <source>
        <dbReference type="Pfam" id="PF00690"/>
    </source>
</evidence>
<protein>
    <recommendedName>
        <fullName evidence="13">Calcium-transporting ATPase</fullName>
        <ecNumber evidence="13">7.2.2.10</ecNumber>
    </recommendedName>
</protein>
<feature type="compositionally biased region" description="Polar residues" evidence="14">
    <location>
        <begin position="80"/>
        <end position="100"/>
    </location>
</feature>
<dbReference type="NCBIfam" id="TIGR01494">
    <property type="entry name" value="ATPase_P-type"/>
    <property type="match status" value="3"/>
</dbReference>
<keyword evidence="8 13" id="KW-0067">ATP-binding</keyword>
<dbReference type="PANTHER" id="PTHR24093:SF369">
    <property type="entry name" value="CALCIUM-TRANSPORTING ATPASE"/>
    <property type="match status" value="1"/>
</dbReference>
<feature type="transmembrane region" description="Helical" evidence="13">
    <location>
        <begin position="588"/>
        <end position="610"/>
    </location>
</feature>
<accession>A0AAD4M727</accession>
<dbReference type="GO" id="GO:0005524">
    <property type="term" value="F:ATP binding"/>
    <property type="evidence" value="ECO:0007669"/>
    <property type="project" value="UniProtKB-KW"/>
</dbReference>
<reference evidence="18" key="1">
    <citation type="journal article" date="2022" name="New Phytol.">
        <title>Evolutionary transition to the ectomycorrhizal habit in the genomes of a hyperdiverse lineage of mushroom-forming fungi.</title>
        <authorList>
            <person name="Looney B."/>
            <person name="Miyauchi S."/>
            <person name="Morin E."/>
            <person name="Drula E."/>
            <person name="Courty P.E."/>
            <person name="Kohler A."/>
            <person name="Kuo A."/>
            <person name="LaButti K."/>
            <person name="Pangilinan J."/>
            <person name="Lipzen A."/>
            <person name="Riley R."/>
            <person name="Andreopoulos W."/>
            <person name="He G."/>
            <person name="Johnson J."/>
            <person name="Nolan M."/>
            <person name="Tritt A."/>
            <person name="Barry K.W."/>
            <person name="Grigoriev I.V."/>
            <person name="Nagy L.G."/>
            <person name="Hibbett D."/>
            <person name="Henrissat B."/>
            <person name="Matheny P.B."/>
            <person name="Labbe J."/>
            <person name="Martin F.M."/>
        </authorList>
    </citation>
    <scope>NUCLEOTIDE SEQUENCE</scope>
    <source>
        <strain evidence="18">BPL690</strain>
    </source>
</reference>
<dbReference type="GO" id="GO:0005388">
    <property type="term" value="F:P-type calcium transporter activity"/>
    <property type="evidence" value="ECO:0007669"/>
    <property type="project" value="UniProtKB-EC"/>
</dbReference>
<feature type="domain" description="Cation-transporting P-type ATPase N-terminal" evidence="17">
    <location>
        <begin position="347"/>
        <end position="390"/>
    </location>
</feature>
<evidence type="ECO:0000256" key="9">
    <source>
        <dbReference type="ARBA" id="ARBA00022842"/>
    </source>
</evidence>
<dbReference type="EC" id="7.2.2.10" evidence="13"/>
<feature type="compositionally biased region" description="Basic and acidic residues" evidence="14">
    <location>
        <begin position="192"/>
        <end position="207"/>
    </location>
</feature>
<dbReference type="Gene3D" id="1.20.1110.10">
    <property type="entry name" value="Calcium-transporting ATPase, transmembrane domain"/>
    <property type="match status" value="2"/>
</dbReference>
<dbReference type="InterPro" id="IPR023298">
    <property type="entry name" value="ATPase_P-typ_TM_dom_sf"/>
</dbReference>
<feature type="compositionally biased region" description="Polar residues" evidence="14">
    <location>
        <begin position="275"/>
        <end position="286"/>
    </location>
</feature>
<dbReference type="SFLD" id="SFLDS00003">
    <property type="entry name" value="Haloacid_Dehalogenase"/>
    <property type="match status" value="1"/>
</dbReference>
<evidence type="ECO:0000256" key="13">
    <source>
        <dbReference type="RuleBase" id="RU361146"/>
    </source>
</evidence>
<dbReference type="Gene3D" id="3.40.1110.10">
    <property type="entry name" value="Calcium-transporting ATPase, cytoplasmic domain N"/>
    <property type="match status" value="1"/>
</dbReference>